<feature type="signal peptide" evidence="10">
    <location>
        <begin position="1"/>
        <end position="23"/>
    </location>
</feature>
<dbReference type="Proteomes" id="UP000515123">
    <property type="component" value="Linkage group 12"/>
</dbReference>
<keyword evidence="7" id="KW-0961">Cell wall biogenesis/degradation</keyword>
<sequence>MFSKAITTVIGLVFLFGVQLTFGEPIYNVIDYAAKGDGKTNDTDAFLKTWEAACGDWSYSTLLIPSGKTFLLSGITFSGPCKNNIHVQLSGNITAPNTLWTREETNLVTFININNLTLDGINLKNSPSKHMTFYACNGVFVDWVFITAPGDSPNTDGILVADSHHVQIQWTTIGTGDDCIAILSGSSDVNITGITCGPGHGISVGSLGGRGETAKVERIHVSYCNIFQALTGARIKTWQGGAGYAKEITFKNINMSSVQTPIDIDQNYCPSGNCPQKPGAVAISNVEFMDIHGTSADEVAVKLDCSDSVPCRELLFGGILLTWEGKSAPAKATAVNAYGKTVGMVTPPISLK</sequence>
<keyword evidence="4" id="KW-0964">Secreted</keyword>
<dbReference type="AlphaFoldDB" id="A0A6P5FX83"/>
<protein>
    <submittedName>
        <fullName evidence="12">Polygalacturonase-like</fullName>
    </submittedName>
</protein>
<dbReference type="SUPFAM" id="SSF51126">
    <property type="entry name" value="Pectin lyase-like"/>
    <property type="match status" value="1"/>
</dbReference>
<evidence type="ECO:0000256" key="1">
    <source>
        <dbReference type="ARBA" id="ARBA00004191"/>
    </source>
</evidence>
<dbReference type="InterPro" id="IPR000743">
    <property type="entry name" value="Glyco_hydro_28"/>
</dbReference>
<dbReference type="RefSeq" id="XP_020100267.1">
    <property type="nucleotide sequence ID" value="XM_020244678.1"/>
</dbReference>
<evidence type="ECO:0000256" key="10">
    <source>
        <dbReference type="SAM" id="SignalP"/>
    </source>
</evidence>
<proteinExistence type="inferred from homology"/>
<keyword evidence="10" id="KW-0732">Signal</keyword>
<dbReference type="PROSITE" id="PS00502">
    <property type="entry name" value="POLYGALACTURONASE"/>
    <property type="match status" value="1"/>
</dbReference>
<organism evidence="11 12">
    <name type="scientific">Ananas comosus</name>
    <name type="common">Pineapple</name>
    <name type="synonym">Ananas ananas</name>
    <dbReference type="NCBI Taxonomy" id="4615"/>
    <lineage>
        <taxon>Eukaryota</taxon>
        <taxon>Viridiplantae</taxon>
        <taxon>Streptophyta</taxon>
        <taxon>Embryophyta</taxon>
        <taxon>Tracheophyta</taxon>
        <taxon>Spermatophyta</taxon>
        <taxon>Magnoliopsida</taxon>
        <taxon>Liliopsida</taxon>
        <taxon>Poales</taxon>
        <taxon>Bromeliaceae</taxon>
        <taxon>Bromelioideae</taxon>
        <taxon>Ananas</taxon>
    </lineage>
</organism>
<reference evidence="12" key="2">
    <citation type="submission" date="2025-08" db="UniProtKB">
        <authorList>
            <consortium name="RefSeq"/>
        </authorList>
    </citation>
    <scope>IDENTIFICATION</scope>
    <source>
        <tissue evidence="12">Leaf</tissue>
    </source>
</reference>
<comment type="similarity">
    <text evidence="2 9">Belongs to the glycosyl hydrolase 28 family.</text>
</comment>
<evidence type="ECO:0000256" key="8">
    <source>
        <dbReference type="PROSITE-ProRule" id="PRU10052"/>
    </source>
</evidence>
<keyword evidence="6 9" id="KW-0326">Glycosidase</keyword>
<dbReference type="GO" id="GO:0004650">
    <property type="term" value="F:polygalacturonase activity"/>
    <property type="evidence" value="ECO:0007669"/>
    <property type="project" value="InterPro"/>
</dbReference>
<name>A0A6P5FX83_ANACO</name>
<feature type="active site" evidence="8">
    <location>
        <position position="200"/>
    </location>
</feature>
<dbReference type="Pfam" id="PF00295">
    <property type="entry name" value="Glyco_hydro_28"/>
    <property type="match status" value="1"/>
</dbReference>
<comment type="subcellular location">
    <subcellularLocation>
        <location evidence="1">Secreted</location>
        <location evidence="1">Cell wall</location>
    </subcellularLocation>
</comment>
<keyword evidence="11" id="KW-1185">Reference proteome</keyword>
<keyword evidence="3" id="KW-0134">Cell wall</keyword>
<dbReference type="OrthoDB" id="187139at2759"/>
<dbReference type="GO" id="GO:0005975">
    <property type="term" value="P:carbohydrate metabolic process"/>
    <property type="evidence" value="ECO:0007669"/>
    <property type="project" value="InterPro"/>
</dbReference>
<dbReference type="Gene3D" id="2.160.20.10">
    <property type="entry name" value="Single-stranded right-handed beta-helix, Pectin lyase-like"/>
    <property type="match status" value="1"/>
</dbReference>
<evidence type="ECO:0000256" key="3">
    <source>
        <dbReference type="ARBA" id="ARBA00022512"/>
    </source>
</evidence>
<evidence type="ECO:0000256" key="4">
    <source>
        <dbReference type="ARBA" id="ARBA00022525"/>
    </source>
</evidence>
<dbReference type="PANTHER" id="PTHR31375">
    <property type="match status" value="1"/>
</dbReference>
<evidence type="ECO:0000256" key="7">
    <source>
        <dbReference type="ARBA" id="ARBA00023316"/>
    </source>
</evidence>
<dbReference type="GO" id="GO:0071555">
    <property type="term" value="P:cell wall organization"/>
    <property type="evidence" value="ECO:0007669"/>
    <property type="project" value="UniProtKB-KW"/>
</dbReference>
<feature type="chain" id="PRO_5027836423" evidence="10">
    <location>
        <begin position="24"/>
        <end position="352"/>
    </location>
</feature>
<reference evidence="11" key="1">
    <citation type="journal article" date="2015" name="Nat. Genet.">
        <title>The pineapple genome and the evolution of CAM photosynthesis.</title>
        <authorList>
            <person name="Ming R."/>
            <person name="VanBuren R."/>
            <person name="Wai C.M."/>
            <person name="Tang H."/>
            <person name="Schatz M.C."/>
            <person name="Bowers J.E."/>
            <person name="Lyons E."/>
            <person name="Wang M.L."/>
            <person name="Chen J."/>
            <person name="Biggers E."/>
            <person name="Zhang J."/>
            <person name="Huang L."/>
            <person name="Zhang L."/>
            <person name="Miao W."/>
            <person name="Zhang J."/>
            <person name="Ye Z."/>
            <person name="Miao C."/>
            <person name="Lin Z."/>
            <person name="Wang H."/>
            <person name="Zhou H."/>
            <person name="Yim W.C."/>
            <person name="Priest H.D."/>
            <person name="Zheng C."/>
            <person name="Woodhouse M."/>
            <person name="Edger P.P."/>
            <person name="Guyot R."/>
            <person name="Guo H.B."/>
            <person name="Guo H."/>
            <person name="Zheng G."/>
            <person name="Singh R."/>
            <person name="Sharma A."/>
            <person name="Min X."/>
            <person name="Zheng Y."/>
            <person name="Lee H."/>
            <person name="Gurtowski J."/>
            <person name="Sedlazeck F.J."/>
            <person name="Harkess A."/>
            <person name="McKain M.R."/>
            <person name="Liao Z."/>
            <person name="Fang J."/>
            <person name="Liu J."/>
            <person name="Zhang X."/>
            <person name="Zhang Q."/>
            <person name="Hu W."/>
            <person name="Qin Y."/>
            <person name="Wang K."/>
            <person name="Chen L.Y."/>
            <person name="Shirley N."/>
            <person name="Lin Y.R."/>
            <person name="Liu L.Y."/>
            <person name="Hernandez A.G."/>
            <person name="Wright C.L."/>
            <person name="Bulone V."/>
            <person name="Tuskan G.A."/>
            <person name="Heath K."/>
            <person name="Zee F."/>
            <person name="Moore P.H."/>
            <person name="Sunkar R."/>
            <person name="Leebens-Mack J.H."/>
            <person name="Mockler T."/>
            <person name="Bennetzen J.L."/>
            <person name="Freeling M."/>
            <person name="Sankoff D."/>
            <person name="Paterson A.H."/>
            <person name="Zhu X."/>
            <person name="Yang X."/>
            <person name="Smith J.A."/>
            <person name="Cushman J.C."/>
            <person name="Paull R.E."/>
            <person name="Yu Q."/>
        </authorList>
    </citation>
    <scope>NUCLEOTIDE SEQUENCE [LARGE SCALE GENOMIC DNA]</scope>
    <source>
        <strain evidence="11">cv. F153</strain>
    </source>
</reference>
<accession>A0A6P5FX83</accession>
<keyword evidence="5 9" id="KW-0378">Hydrolase</keyword>
<evidence type="ECO:0000313" key="12">
    <source>
        <dbReference type="RefSeq" id="XP_020100267.1"/>
    </source>
</evidence>
<evidence type="ECO:0000256" key="5">
    <source>
        <dbReference type="ARBA" id="ARBA00022801"/>
    </source>
</evidence>
<gene>
    <name evidence="12" type="primary">LOC109718434</name>
</gene>
<evidence type="ECO:0000256" key="2">
    <source>
        <dbReference type="ARBA" id="ARBA00008834"/>
    </source>
</evidence>
<dbReference type="InterPro" id="IPR011050">
    <property type="entry name" value="Pectin_lyase_fold/virulence"/>
</dbReference>
<dbReference type="GeneID" id="109718434"/>
<evidence type="ECO:0000256" key="6">
    <source>
        <dbReference type="ARBA" id="ARBA00023295"/>
    </source>
</evidence>
<evidence type="ECO:0000256" key="9">
    <source>
        <dbReference type="RuleBase" id="RU361169"/>
    </source>
</evidence>
<dbReference type="InterPro" id="IPR012334">
    <property type="entry name" value="Pectin_lyas_fold"/>
</dbReference>
<evidence type="ECO:0000313" key="11">
    <source>
        <dbReference type="Proteomes" id="UP000515123"/>
    </source>
</evidence>